<accession>A0ABW8TVS1</accession>
<comment type="caution">
    <text evidence="1">The sequence shown here is derived from an EMBL/GenBank/DDBJ whole genome shotgun (WGS) entry which is preliminary data.</text>
</comment>
<dbReference type="InterPro" id="IPR008972">
    <property type="entry name" value="Cupredoxin"/>
</dbReference>
<evidence type="ECO:0000313" key="1">
    <source>
        <dbReference type="EMBL" id="MFL0269110.1"/>
    </source>
</evidence>
<dbReference type="RefSeq" id="WP_406765728.1">
    <property type="nucleotide sequence ID" value="NZ_JBJHZY010000002.1"/>
</dbReference>
<keyword evidence="2" id="KW-1185">Reference proteome</keyword>
<reference evidence="1 2" key="1">
    <citation type="submission" date="2024-11" db="EMBL/GenBank/DDBJ databases">
        <authorList>
            <person name="Heng Y.C."/>
            <person name="Lim A.C.H."/>
            <person name="Lee J.K.Y."/>
            <person name="Kittelmann S."/>
        </authorList>
    </citation>
    <scope>NUCLEOTIDE SEQUENCE [LARGE SCALE GENOMIC DNA]</scope>
    <source>
        <strain evidence="1 2">WILCCON 0202</strain>
    </source>
</reference>
<dbReference type="Gene3D" id="2.60.40.420">
    <property type="entry name" value="Cupredoxins - blue copper proteins"/>
    <property type="match status" value="1"/>
</dbReference>
<name>A0ABW8TVS1_9CLOT</name>
<organism evidence="1 2">
    <name type="scientific">Candidatus Clostridium radicumherbarum</name>
    <dbReference type="NCBI Taxonomy" id="3381662"/>
    <lineage>
        <taxon>Bacteria</taxon>
        <taxon>Bacillati</taxon>
        <taxon>Bacillota</taxon>
        <taxon>Clostridia</taxon>
        <taxon>Eubacteriales</taxon>
        <taxon>Clostridiaceae</taxon>
        <taxon>Clostridium</taxon>
    </lineage>
</organism>
<dbReference type="EMBL" id="JBJHZY010000002">
    <property type="protein sequence ID" value="MFL0269110.1"/>
    <property type="molecule type" value="Genomic_DNA"/>
</dbReference>
<dbReference type="Proteomes" id="UP001623661">
    <property type="component" value="Unassembled WGS sequence"/>
</dbReference>
<sequence>MGYQVVPWHIHGWHFMVVGKDAHLSSFLKLSENSEHLNHQLTEMGFTATIGSGETYDLIITAEDKGELYRKYIVKGQDSFPSLCKQLSEIQSIDSSAIFDIPEEPVHCTNPQLINYTEICNQSHDNPNDRFFPQYYPMHNHDDYKVTNNGVYPGGQLTLIQTDAPDK</sequence>
<protein>
    <recommendedName>
        <fullName evidence="3">Plastocyanin-like domain-containing protein</fullName>
    </recommendedName>
</protein>
<evidence type="ECO:0000313" key="2">
    <source>
        <dbReference type="Proteomes" id="UP001623661"/>
    </source>
</evidence>
<proteinExistence type="predicted"/>
<gene>
    <name evidence="1" type="ORF">ACJDUH_13510</name>
</gene>
<evidence type="ECO:0008006" key="3">
    <source>
        <dbReference type="Google" id="ProtNLM"/>
    </source>
</evidence>